<proteinExistence type="predicted"/>
<accession>A0A0F9I2I8</accession>
<protein>
    <submittedName>
        <fullName evidence="2">Uncharacterized protein</fullName>
    </submittedName>
</protein>
<dbReference type="AlphaFoldDB" id="A0A0F9I2I8"/>
<evidence type="ECO:0000256" key="1">
    <source>
        <dbReference type="SAM" id="Phobius"/>
    </source>
</evidence>
<gene>
    <name evidence="2" type="ORF">LCGC14_1632260</name>
</gene>
<reference evidence="2" key="1">
    <citation type="journal article" date="2015" name="Nature">
        <title>Complex archaea that bridge the gap between prokaryotes and eukaryotes.</title>
        <authorList>
            <person name="Spang A."/>
            <person name="Saw J.H."/>
            <person name="Jorgensen S.L."/>
            <person name="Zaremba-Niedzwiedzka K."/>
            <person name="Martijn J."/>
            <person name="Lind A.E."/>
            <person name="van Eijk R."/>
            <person name="Schleper C."/>
            <person name="Guy L."/>
            <person name="Ettema T.J."/>
        </authorList>
    </citation>
    <scope>NUCLEOTIDE SEQUENCE</scope>
</reference>
<feature type="transmembrane region" description="Helical" evidence="1">
    <location>
        <begin position="39"/>
        <end position="60"/>
    </location>
</feature>
<feature type="non-terminal residue" evidence="2">
    <location>
        <position position="1"/>
    </location>
</feature>
<dbReference type="EMBL" id="LAZR01013488">
    <property type="protein sequence ID" value="KKM21747.1"/>
    <property type="molecule type" value="Genomic_DNA"/>
</dbReference>
<keyword evidence="1" id="KW-0812">Transmembrane</keyword>
<sequence>NVVSTKLITIAALVNVFTIALAVFSLVKRNVNFIQRKTRGWYFKAYMLITLALMLVFSTLGLESGPYHWVMFAVINPLSSVNYGILAFYMASTCARAFRARNTKAALLLITGVIVLLYQAPLTGTVIPAIEPVALYLTDTLGKAAGKMFLISVTVGALVFGVRVLLGNEPSVLGIGGEE</sequence>
<keyword evidence="1" id="KW-0472">Membrane</keyword>
<feature type="transmembrane region" description="Helical" evidence="1">
    <location>
        <begin position="6"/>
        <end position="27"/>
    </location>
</feature>
<evidence type="ECO:0000313" key="2">
    <source>
        <dbReference type="EMBL" id="KKM21747.1"/>
    </source>
</evidence>
<organism evidence="2">
    <name type="scientific">marine sediment metagenome</name>
    <dbReference type="NCBI Taxonomy" id="412755"/>
    <lineage>
        <taxon>unclassified sequences</taxon>
        <taxon>metagenomes</taxon>
        <taxon>ecological metagenomes</taxon>
    </lineage>
</organism>
<keyword evidence="1" id="KW-1133">Transmembrane helix</keyword>
<comment type="caution">
    <text evidence="2">The sequence shown here is derived from an EMBL/GenBank/DDBJ whole genome shotgun (WGS) entry which is preliminary data.</text>
</comment>
<feature type="transmembrane region" description="Helical" evidence="1">
    <location>
        <begin position="105"/>
        <end position="128"/>
    </location>
</feature>
<name>A0A0F9I2I8_9ZZZZ</name>
<feature type="transmembrane region" description="Helical" evidence="1">
    <location>
        <begin position="148"/>
        <end position="166"/>
    </location>
</feature>